<gene>
    <name evidence="2" type="ORF">SVIM_LOCUS369473</name>
</gene>
<dbReference type="EMBL" id="CAADRP010001818">
    <property type="protein sequence ID" value="VFU53267.1"/>
    <property type="molecule type" value="Genomic_DNA"/>
</dbReference>
<accession>A0A6N2MGN7</accession>
<organism evidence="2">
    <name type="scientific">Salix viminalis</name>
    <name type="common">Common osier</name>
    <name type="synonym">Basket willow</name>
    <dbReference type="NCBI Taxonomy" id="40686"/>
    <lineage>
        <taxon>Eukaryota</taxon>
        <taxon>Viridiplantae</taxon>
        <taxon>Streptophyta</taxon>
        <taxon>Embryophyta</taxon>
        <taxon>Tracheophyta</taxon>
        <taxon>Spermatophyta</taxon>
        <taxon>Magnoliopsida</taxon>
        <taxon>eudicotyledons</taxon>
        <taxon>Gunneridae</taxon>
        <taxon>Pentapetalae</taxon>
        <taxon>rosids</taxon>
        <taxon>fabids</taxon>
        <taxon>Malpighiales</taxon>
        <taxon>Salicaceae</taxon>
        <taxon>Saliceae</taxon>
        <taxon>Salix</taxon>
    </lineage>
</organism>
<reference evidence="2" key="1">
    <citation type="submission" date="2019-03" db="EMBL/GenBank/DDBJ databases">
        <authorList>
            <person name="Mank J."/>
            <person name="Almeida P."/>
        </authorList>
    </citation>
    <scope>NUCLEOTIDE SEQUENCE</scope>
    <source>
        <strain evidence="2">78183</strain>
    </source>
</reference>
<sequence>MFTPINHTLSPALPCILLLASLFTVKNLLFLVSYTYIYTSLPIAKLPPFSSGISCSVFLQIGTALISRLEHVEAITR</sequence>
<proteinExistence type="predicted"/>
<dbReference type="AlphaFoldDB" id="A0A6N2MGN7"/>
<keyword evidence="1" id="KW-1133">Transmembrane helix</keyword>
<evidence type="ECO:0000313" key="2">
    <source>
        <dbReference type="EMBL" id="VFU53267.1"/>
    </source>
</evidence>
<keyword evidence="1" id="KW-0812">Transmembrane</keyword>
<keyword evidence="1" id="KW-0472">Membrane</keyword>
<name>A0A6N2MGN7_SALVM</name>
<feature type="transmembrane region" description="Helical" evidence="1">
    <location>
        <begin position="12"/>
        <end position="37"/>
    </location>
</feature>
<evidence type="ECO:0000256" key="1">
    <source>
        <dbReference type="SAM" id="Phobius"/>
    </source>
</evidence>
<protein>
    <submittedName>
        <fullName evidence="2">Uncharacterized protein</fullName>
    </submittedName>
</protein>